<dbReference type="AlphaFoldDB" id="X1ENG2"/>
<dbReference type="EMBL" id="BARU01003245">
    <property type="protein sequence ID" value="GAH21890.1"/>
    <property type="molecule type" value="Genomic_DNA"/>
</dbReference>
<proteinExistence type="predicted"/>
<accession>X1ENG2</accession>
<reference evidence="1" key="1">
    <citation type="journal article" date="2014" name="Front. Microbiol.">
        <title>High frequency of phylogenetically diverse reductive dehalogenase-homologous genes in deep subseafloor sedimentary metagenomes.</title>
        <authorList>
            <person name="Kawai M."/>
            <person name="Futagami T."/>
            <person name="Toyoda A."/>
            <person name="Takaki Y."/>
            <person name="Nishi S."/>
            <person name="Hori S."/>
            <person name="Arai W."/>
            <person name="Tsubouchi T."/>
            <person name="Morono Y."/>
            <person name="Uchiyama I."/>
            <person name="Ito T."/>
            <person name="Fujiyama A."/>
            <person name="Inagaki F."/>
            <person name="Takami H."/>
        </authorList>
    </citation>
    <scope>NUCLEOTIDE SEQUENCE</scope>
    <source>
        <strain evidence="1">Expedition CK06-06</strain>
    </source>
</reference>
<protein>
    <submittedName>
        <fullName evidence="1">Uncharacterized protein</fullName>
    </submittedName>
</protein>
<sequence>MVNDLKKWDCVVFTSFRNSDKSFVTKKTEISKGLSFNNWHIPNLLTRQVKSDNEFFTKLYKVMSQVRITGEIEDEISIKKKRYLIQSRLLSRKNPNTCITLIKKDES</sequence>
<evidence type="ECO:0000313" key="1">
    <source>
        <dbReference type="EMBL" id="GAH21890.1"/>
    </source>
</evidence>
<gene>
    <name evidence="1" type="ORF">S03H2_07141</name>
</gene>
<organism evidence="1">
    <name type="scientific">marine sediment metagenome</name>
    <dbReference type="NCBI Taxonomy" id="412755"/>
    <lineage>
        <taxon>unclassified sequences</taxon>
        <taxon>metagenomes</taxon>
        <taxon>ecological metagenomes</taxon>
    </lineage>
</organism>
<name>X1ENG2_9ZZZZ</name>
<comment type="caution">
    <text evidence="1">The sequence shown here is derived from an EMBL/GenBank/DDBJ whole genome shotgun (WGS) entry which is preliminary data.</text>
</comment>